<proteinExistence type="predicted"/>
<dbReference type="SUPFAM" id="SSF158791">
    <property type="entry name" value="MgtE N-terminal domain-like"/>
    <property type="match status" value="1"/>
</dbReference>
<dbReference type="RefSeq" id="WP_133343132.1">
    <property type="nucleotide sequence ID" value="NZ_SMZO01000025.1"/>
</dbReference>
<sequence>MSVQNRVPRRRPHWGSTTSIIAALLVTSAAIRLAGGTATAIALEVDGLMERTTEYPQSDIGFGATQIDEILLDLEQRKALLEKKEGELEWRRKRLEELKQEAESRMEQLVNVQQDLEGMMSVARTAAEKDVTQLVSVYERMKPKDAAKVFQKMPPSFAAGFLARMQPETAANIVASLEPESAYSISVVMAGRNIEPSQK</sequence>
<evidence type="ECO:0000256" key="1">
    <source>
        <dbReference type="SAM" id="Coils"/>
    </source>
</evidence>
<feature type="coiled-coil region" evidence="1">
    <location>
        <begin position="64"/>
        <end position="119"/>
    </location>
</feature>
<dbReference type="OrthoDB" id="9791432at2"/>
<keyword evidence="4" id="KW-1185">Reference proteome</keyword>
<keyword evidence="1" id="KW-0175">Coiled coil</keyword>
<evidence type="ECO:0000313" key="3">
    <source>
        <dbReference type="EMBL" id="TDL87003.1"/>
    </source>
</evidence>
<organism evidence="3 4">
    <name type="scientific">Meridianimarinicoccus aquatilis</name>
    <dbReference type="NCBI Taxonomy" id="2552766"/>
    <lineage>
        <taxon>Bacteria</taxon>
        <taxon>Pseudomonadati</taxon>
        <taxon>Pseudomonadota</taxon>
        <taxon>Alphaproteobacteria</taxon>
        <taxon>Rhodobacterales</taxon>
        <taxon>Paracoccaceae</taxon>
        <taxon>Meridianimarinicoccus</taxon>
    </lineage>
</organism>
<feature type="domain" description="Magnesium transporter MgtE intracellular" evidence="2">
    <location>
        <begin position="127"/>
        <end position="184"/>
    </location>
</feature>
<dbReference type="Proteomes" id="UP000294562">
    <property type="component" value="Unassembled WGS sequence"/>
</dbReference>
<evidence type="ECO:0000313" key="4">
    <source>
        <dbReference type="Proteomes" id="UP000294562"/>
    </source>
</evidence>
<dbReference type="AlphaFoldDB" id="A0A4R6AY37"/>
<dbReference type="InterPro" id="IPR006668">
    <property type="entry name" value="Mg_transptr_MgtE_intracell_dom"/>
</dbReference>
<accession>A0A4R6AY37</accession>
<dbReference type="Pfam" id="PF03448">
    <property type="entry name" value="MgtE_N"/>
    <property type="match status" value="1"/>
</dbReference>
<gene>
    <name evidence="3" type="ORF">E2L05_11905</name>
</gene>
<reference evidence="3 4" key="1">
    <citation type="submission" date="2019-03" db="EMBL/GenBank/DDBJ databases">
        <title>Rhodobacteraceae bacterium SM1902, a new member of the family Rhodobacteraceae isolated from Yantai.</title>
        <authorList>
            <person name="Sun Y."/>
        </authorList>
    </citation>
    <scope>NUCLEOTIDE SEQUENCE [LARGE SCALE GENOMIC DNA]</scope>
    <source>
        <strain evidence="3 4">SM1902</strain>
    </source>
</reference>
<name>A0A4R6AY37_9RHOB</name>
<comment type="caution">
    <text evidence="3">The sequence shown here is derived from an EMBL/GenBank/DDBJ whole genome shotgun (WGS) entry which is preliminary data.</text>
</comment>
<dbReference type="Gene3D" id="1.10.220.30">
    <property type="match status" value="1"/>
</dbReference>
<dbReference type="EMBL" id="SMZO01000025">
    <property type="protein sequence ID" value="TDL87003.1"/>
    <property type="molecule type" value="Genomic_DNA"/>
</dbReference>
<evidence type="ECO:0000259" key="2">
    <source>
        <dbReference type="Pfam" id="PF03448"/>
    </source>
</evidence>
<protein>
    <recommendedName>
        <fullName evidence="2">Magnesium transporter MgtE intracellular domain-containing protein</fullName>
    </recommendedName>
</protein>